<accession>A0A2N1PQ29</accession>
<organism evidence="1 2">
    <name type="scientific">Candidatus Wallbacteria bacterium HGW-Wallbacteria-1</name>
    <dbReference type="NCBI Taxonomy" id="2013854"/>
    <lineage>
        <taxon>Bacteria</taxon>
        <taxon>Candidatus Walliibacteriota</taxon>
    </lineage>
</organism>
<evidence type="ECO:0000313" key="2">
    <source>
        <dbReference type="Proteomes" id="UP000233256"/>
    </source>
</evidence>
<gene>
    <name evidence="1" type="ORF">CVV64_08795</name>
</gene>
<dbReference type="AlphaFoldDB" id="A0A2N1PQ29"/>
<proteinExistence type="predicted"/>
<reference evidence="1 2" key="1">
    <citation type="journal article" date="2017" name="ISME J.">
        <title>Potential for microbial H2 and metal transformations associated with novel bacteria and archaea in deep terrestrial subsurface sediments.</title>
        <authorList>
            <person name="Hernsdorf A.W."/>
            <person name="Amano Y."/>
            <person name="Miyakawa K."/>
            <person name="Ise K."/>
            <person name="Suzuki Y."/>
            <person name="Anantharaman K."/>
            <person name="Probst A."/>
            <person name="Burstein D."/>
            <person name="Thomas B.C."/>
            <person name="Banfield J.F."/>
        </authorList>
    </citation>
    <scope>NUCLEOTIDE SEQUENCE [LARGE SCALE GENOMIC DNA]</scope>
    <source>
        <strain evidence="1">HGW-Wallbacteria-1</strain>
    </source>
</reference>
<dbReference type="EMBL" id="PGXC01000005">
    <property type="protein sequence ID" value="PKK90453.1"/>
    <property type="molecule type" value="Genomic_DNA"/>
</dbReference>
<name>A0A2N1PQ29_9BACT</name>
<protein>
    <submittedName>
        <fullName evidence="1">Uncharacterized protein</fullName>
    </submittedName>
</protein>
<evidence type="ECO:0000313" key="1">
    <source>
        <dbReference type="EMBL" id="PKK90453.1"/>
    </source>
</evidence>
<comment type="caution">
    <text evidence="1">The sequence shown here is derived from an EMBL/GenBank/DDBJ whole genome shotgun (WGS) entry which is preliminary data.</text>
</comment>
<dbReference type="Proteomes" id="UP000233256">
    <property type="component" value="Unassembled WGS sequence"/>
</dbReference>
<sequence>MLALMTISFLCQMPAIARYTSLVVDAREVDLVRSMSPRIYSESGRELYGSVPPGASEKVMNKQSFLYAFSLEEALKEDNDRIGANPLILQAVGGKLGDVYISDASAERVITEDRTALFFKNQNVIVLVAKPDVGDRPSDLGGPSESNTVSALKERLASLRARRQGISDGSITAGIPPVDRPFDESALPGQIPSTGARVVVTRPGDSANGAIAKSSAPGSEDLGGDIQLASVIKIRGQKILLQRLDSASQVRLNSKFRVYRSILKNSSIGWIKIIRAEGKDLEGRILEGDDSIKVGDYIDLSEENTIKSYLENFN</sequence>